<dbReference type="SUPFAM" id="SSF75304">
    <property type="entry name" value="Amidase signature (AS) enzymes"/>
    <property type="match status" value="1"/>
</dbReference>
<dbReference type="InterPro" id="IPR036928">
    <property type="entry name" value="AS_sf"/>
</dbReference>
<sequence>MTVDSALFERSACEVVDMLRREAVSPHDLLDTLAARVGRVERHVNALPTLCWERAHEHAEALLRKPVAERGVLCGLPVPIKDLAAVEGVRTTYGSRVYENFVPTTTDVTPAHLEANGAIIYAKSNSPEFGAGGHTYNDVLGLTRNPWNLSRSAGGSSGGAAAALASGTAWVAHGSDLAGSLRTPAAFCGVVGLRPTPGRVASGPARDPFDTLAVEGPMARNVADAALLLDAMCGADRRAPLSLSTPATPFLDHALRPRKPARVAYSPGLGIAEAEPEIREICAGAMERLAQDGIAVDQPRVDLSSGGRAFHVLRGVSYATGLADVLAEHRGLLNANVIGNIEYGLSLDGPSIAEARRTRGALFHEMSALLDEYEVVICPASIVPAFPVEQTYVKSAAGRQFSTYIDWLSITYGLTLLGLPVIAIPCGMTSDGMPVGIQIAGRPRGEAALLSVASAIEAIIGKWATHERELDSLMLTHA</sequence>
<dbReference type="EMBL" id="JABBGJ010000005">
    <property type="protein sequence ID" value="NML97592.1"/>
    <property type="molecule type" value="Genomic_DNA"/>
</dbReference>
<dbReference type="RefSeq" id="WP_169484666.1">
    <property type="nucleotide sequence ID" value="NZ_JABBGJ010000005.1"/>
</dbReference>
<name>A0A848I8P3_9BURK</name>
<dbReference type="Pfam" id="PF01425">
    <property type="entry name" value="Amidase"/>
    <property type="match status" value="1"/>
</dbReference>
<comment type="caution">
    <text evidence="2">The sequence shown here is derived from an EMBL/GenBank/DDBJ whole genome shotgun (WGS) entry which is preliminary data.</text>
</comment>
<dbReference type="InterPro" id="IPR020556">
    <property type="entry name" value="Amidase_CS"/>
</dbReference>
<proteinExistence type="predicted"/>
<protein>
    <submittedName>
        <fullName evidence="2">Amidase</fullName>
    </submittedName>
</protein>
<evidence type="ECO:0000313" key="2">
    <source>
        <dbReference type="EMBL" id="NML97592.1"/>
    </source>
</evidence>
<dbReference type="PROSITE" id="PS00571">
    <property type="entry name" value="AMIDASES"/>
    <property type="match status" value="1"/>
</dbReference>
<dbReference type="AlphaFoldDB" id="A0A848I8P3"/>
<dbReference type="Proteomes" id="UP000544134">
    <property type="component" value="Unassembled WGS sequence"/>
</dbReference>
<evidence type="ECO:0000259" key="1">
    <source>
        <dbReference type="Pfam" id="PF01425"/>
    </source>
</evidence>
<dbReference type="InterPro" id="IPR023631">
    <property type="entry name" value="Amidase_dom"/>
</dbReference>
<dbReference type="PANTHER" id="PTHR11895:SF76">
    <property type="entry name" value="INDOLEACETAMIDE HYDROLASE"/>
    <property type="match status" value="1"/>
</dbReference>
<feature type="domain" description="Amidase" evidence="1">
    <location>
        <begin position="29"/>
        <end position="450"/>
    </location>
</feature>
<keyword evidence="3" id="KW-1185">Reference proteome</keyword>
<gene>
    <name evidence="2" type="ORF">HHL24_06460</name>
</gene>
<evidence type="ECO:0000313" key="3">
    <source>
        <dbReference type="Proteomes" id="UP000544134"/>
    </source>
</evidence>
<dbReference type="Gene3D" id="3.90.1300.10">
    <property type="entry name" value="Amidase signature (AS) domain"/>
    <property type="match status" value="1"/>
</dbReference>
<reference evidence="2 3" key="1">
    <citation type="submission" date="2020-04" db="EMBL/GenBank/DDBJ databases">
        <title>Paraburkholderia sp. RP-4-7 isolated from soil.</title>
        <authorList>
            <person name="Dahal R.H."/>
        </authorList>
    </citation>
    <scope>NUCLEOTIDE SEQUENCE [LARGE SCALE GENOMIC DNA]</scope>
    <source>
        <strain evidence="2 3">RP-4-7</strain>
    </source>
</reference>
<accession>A0A848I8P3</accession>
<organism evidence="2 3">
    <name type="scientific">Paraburkholderia polaris</name>
    <dbReference type="NCBI Taxonomy" id="2728848"/>
    <lineage>
        <taxon>Bacteria</taxon>
        <taxon>Pseudomonadati</taxon>
        <taxon>Pseudomonadota</taxon>
        <taxon>Betaproteobacteria</taxon>
        <taxon>Burkholderiales</taxon>
        <taxon>Burkholderiaceae</taxon>
        <taxon>Paraburkholderia</taxon>
    </lineage>
</organism>
<dbReference type="PANTHER" id="PTHR11895">
    <property type="entry name" value="TRANSAMIDASE"/>
    <property type="match status" value="1"/>
</dbReference>
<dbReference type="GO" id="GO:0003824">
    <property type="term" value="F:catalytic activity"/>
    <property type="evidence" value="ECO:0007669"/>
    <property type="project" value="InterPro"/>
</dbReference>
<dbReference type="InterPro" id="IPR000120">
    <property type="entry name" value="Amidase"/>
</dbReference>